<feature type="region of interest" description="Disordered" evidence="7">
    <location>
        <begin position="1"/>
        <end position="30"/>
    </location>
</feature>
<accession>A0A974BRD8</accession>
<evidence type="ECO:0000256" key="5">
    <source>
        <dbReference type="ARBA" id="ARBA00023242"/>
    </source>
</evidence>
<evidence type="ECO:0000313" key="8">
    <source>
        <dbReference type="Proteomes" id="UP000186698"/>
    </source>
</evidence>
<dbReference type="GO" id="GO:0003723">
    <property type="term" value="F:RNA binding"/>
    <property type="evidence" value="ECO:0000318"/>
    <property type="project" value="GO_Central"/>
</dbReference>
<dbReference type="SMART" id="SM00451">
    <property type="entry name" value="ZnF_U1"/>
    <property type="match status" value="2"/>
</dbReference>
<dbReference type="Bgee" id="108705304">
    <property type="expression patterns" value="Expressed in neurula embryo and 19 other cell types or tissues"/>
</dbReference>
<gene>
    <name evidence="9 10" type="primary">matr3.L</name>
</gene>
<dbReference type="GeneID" id="108705304"/>
<organism evidence="8 9">
    <name type="scientific">Xenopus laevis</name>
    <name type="common">African clawed frog</name>
    <dbReference type="NCBI Taxonomy" id="8355"/>
    <lineage>
        <taxon>Eukaryota</taxon>
        <taxon>Metazoa</taxon>
        <taxon>Chordata</taxon>
        <taxon>Craniata</taxon>
        <taxon>Vertebrata</taxon>
        <taxon>Euteleostomi</taxon>
        <taxon>Amphibia</taxon>
        <taxon>Batrachia</taxon>
        <taxon>Anura</taxon>
        <taxon>Pipoidea</taxon>
        <taxon>Pipidae</taxon>
        <taxon>Xenopodinae</taxon>
        <taxon>Xenopus</taxon>
        <taxon>Xenopus</taxon>
    </lineage>
</organism>
<keyword evidence="3" id="KW-0863">Zinc-finger</keyword>
<evidence type="ECO:0000313" key="9">
    <source>
        <dbReference type="RefSeq" id="XP_018097621.1"/>
    </source>
</evidence>
<dbReference type="PaxDb" id="8355-A0A310TP45"/>
<feature type="compositionally biased region" description="Polar residues" evidence="7">
    <location>
        <begin position="1"/>
        <end position="12"/>
    </location>
</feature>
<dbReference type="SUPFAM" id="SSF54928">
    <property type="entry name" value="RNA-binding domain, RBD"/>
    <property type="match status" value="2"/>
</dbReference>
<dbReference type="STRING" id="8355.A0A310TP45"/>
<keyword evidence="5" id="KW-0539">Nucleus</keyword>
<reference evidence="9" key="1">
    <citation type="submission" date="2025-08" db="UniProtKB">
        <authorList>
            <consortium name="RefSeq"/>
        </authorList>
    </citation>
    <scope>IDENTIFICATION</scope>
    <source>
        <strain evidence="9">J_2021</strain>
        <tissue evidence="9">Erythrocytes</tissue>
    </source>
</reference>
<evidence type="ECO:0000256" key="6">
    <source>
        <dbReference type="PROSITE-ProRule" id="PRU00176"/>
    </source>
</evidence>
<evidence type="ECO:0000256" key="2">
    <source>
        <dbReference type="ARBA" id="ARBA00022723"/>
    </source>
</evidence>
<feature type="compositionally biased region" description="Basic and acidic residues" evidence="7">
    <location>
        <begin position="623"/>
        <end position="643"/>
    </location>
</feature>
<dbReference type="InterPro" id="IPR012677">
    <property type="entry name" value="Nucleotide-bd_a/b_plait_sf"/>
</dbReference>
<dbReference type="InterPro" id="IPR000504">
    <property type="entry name" value="RRM_dom"/>
</dbReference>
<dbReference type="SUPFAM" id="SSF57667">
    <property type="entry name" value="beta-beta-alpha zinc fingers"/>
    <property type="match status" value="1"/>
</dbReference>
<dbReference type="InterPro" id="IPR035979">
    <property type="entry name" value="RBD_domain_sf"/>
</dbReference>
<dbReference type="PROSITE" id="PS50171">
    <property type="entry name" value="ZF_MATRIN"/>
    <property type="match status" value="1"/>
</dbReference>
<dbReference type="Pfam" id="PF13893">
    <property type="entry name" value="RRM_5"/>
    <property type="match status" value="2"/>
</dbReference>
<feature type="compositionally biased region" description="Basic and acidic residues" evidence="7">
    <location>
        <begin position="586"/>
        <end position="606"/>
    </location>
</feature>
<dbReference type="AGR" id="Xenbase:XB-GENE-17345711"/>
<dbReference type="RefSeq" id="XP_018097621.1">
    <property type="nucleotide sequence ID" value="XM_018242132.2"/>
</dbReference>
<comment type="subcellular location">
    <subcellularLocation>
        <location evidence="1">Nucleus</location>
    </subcellularLocation>
</comment>
<protein>
    <submittedName>
        <fullName evidence="9">Matrin-3 isoform X1</fullName>
    </submittedName>
</protein>
<accession>A0A310TP45</accession>
<feature type="compositionally biased region" description="Low complexity" evidence="7">
    <location>
        <begin position="611"/>
        <end position="622"/>
    </location>
</feature>
<dbReference type="KEGG" id="xla:108705304"/>
<name>A0A310TP45_XENLA</name>
<keyword evidence="6" id="KW-0694">RNA-binding</keyword>
<proteinExistence type="predicted"/>
<keyword evidence="8" id="KW-1185">Reference proteome</keyword>
<dbReference type="Proteomes" id="UP000186698">
    <property type="component" value="Chromosome 3L"/>
</dbReference>
<dbReference type="InterPro" id="IPR003604">
    <property type="entry name" value="Matrin/U1-like-C_Znf_C2H2"/>
</dbReference>
<dbReference type="GO" id="GO:0008270">
    <property type="term" value="F:zinc ion binding"/>
    <property type="evidence" value="ECO:0007669"/>
    <property type="project" value="UniProtKB-KW"/>
</dbReference>
<feature type="compositionally biased region" description="Acidic residues" evidence="7">
    <location>
        <begin position="656"/>
        <end position="668"/>
    </location>
</feature>
<dbReference type="GO" id="GO:0005634">
    <property type="term" value="C:nucleus"/>
    <property type="evidence" value="ECO:0000318"/>
    <property type="project" value="GO_Central"/>
</dbReference>
<dbReference type="SMART" id="SM00360">
    <property type="entry name" value="RRM"/>
    <property type="match status" value="2"/>
</dbReference>
<keyword evidence="4" id="KW-0862">Zinc</keyword>
<dbReference type="InterPro" id="IPR000690">
    <property type="entry name" value="Matrin/U1-C_Znf_C2H2"/>
</dbReference>
<dbReference type="PANTHER" id="PTHR15592">
    <property type="entry name" value="MATRIN 3/NUCLEAR PROTEIN 220-RELATED"/>
    <property type="match status" value="1"/>
</dbReference>
<dbReference type="Gene3D" id="3.30.70.330">
    <property type="match status" value="2"/>
</dbReference>
<evidence type="ECO:0000256" key="3">
    <source>
        <dbReference type="ARBA" id="ARBA00022771"/>
    </source>
</evidence>
<dbReference type="InterPro" id="IPR036236">
    <property type="entry name" value="Znf_C2H2_sf"/>
</dbReference>
<evidence type="ECO:0000256" key="1">
    <source>
        <dbReference type="ARBA" id="ARBA00004123"/>
    </source>
</evidence>
<evidence type="ECO:0000313" key="10">
    <source>
        <dbReference type="Xenbase" id="XB-GENE-17345711"/>
    </source>
</evidence>
<dbReference type="PROSITE" id="PS50102">
    <property type="entry name" value="RRM"/>
    <property type="match status" value="2"/>
</dbReference>
<sequence>MSKSFQQSSLSRDLQPHHRRDTTGTGLLTANQSLSIPSSLGRMNQGTSRIASLMSCGTISKLSQPGSHLSSSSSHSLPSVFSLGARTTPLSSSLRGDSDPASKILASFGLSSRDLDELSRYPEEKITPENLPQILSQLKRRRSESIPLVNYRDGRSPREQLRVPSEEWEDERTYRRGRFDDRLSSLNSVVDYDHGNHAQESNYRDRMEFESDRLRENKRVSEDNLFRDPPYQKFEDDYERLRFSRPQERAIYENNRGYPSSSNIEDFHGLLPKNYPHVCSICDMPVHSKQDWTQHVSGPTHRRRSQLLLEIYPDWNPDSGHGVRGDPYVLHQSTNPAPGILGPPPPGLNMGGGQDGGRRSHRGHLDLGNEDIPGARSTIRDRQDNSRVVHVMDFQRGNRLRYQLLQLAEPFGEIINHLILKKKNEAFIEMSTSDEALAVVDYYRTNTALVFGQPVRVHLSQKYKRIMTPGDNPEPRPDVKPDVGLVLHLSNLPHSGYSDSAVVKLAEAYGKVKTYILMRKKTQAFIEMEKEEDVQAMIEQCERNPLWFQGKHVKVELSGKYKRLVLRIPNKAVDQIQKDKSRKRAHSPEQKKEGSSDKKVVKKEGSLKAGSSNAESNLSSASVKDKDKSSPEKDSEELCKKTEEETEQQELVTVMDESDYLVDEDGEEAAGTLLETSSSVGDDVEQQYISDPNFTEMEVENKLMKNPASVPGSTEAAHEKLKKRLYDFPGNIEDFVTLDEVGDEEDLEGQKIKSSFAETVLDSTPKINESLTDIMASTSVDEPEPESEHDNEATVVKEEEIVQDSAEMPGNLESHQSENSVEQSNVKDLLKDYTVGPYLPDNPVGIEYVVPKTGFYCKLCSLFYTNEEVAKVTHCSSLPHYQKLKKLMNKMAKNLQKKD</sequence>
<dbReference type="AlphaFoldDB" id="A0A310TP45"/>
<dbReference type="OrthoDB" id="9938441at2759"/>
<evidence type="ECO:0000256" key="7">
    <source>
        <dbReference type="SAM" id="MobiDB-lite"/>
    </source>
</evidence>
<feature type="region of interest" description="Disordered" evidence="7">
    <location>
        <begin position="575"/>
        <end position="682"/>
    </location>
</feature>
<dbReference type="Xenbase" id="XB-GENE-17345711">
    <property type="gene designation" value="matr3.L"/>
</dbReference>
<evidence type="ECO:0000256" key="4">
    <source>
        <dbReference type="ARBA" id="ARBA00022833"/>
    </source>
</evidence>
<keyword evidence="2" id="KW-0479">Metal-binding</keyword>
<dbReference type="CTD" id="108705304"/>